<feature type="transmembrane region" description="Helical" evidence="1">
    <location>
        <begin position="402"/>
        <end position="422"/>
    </location>
</feature>
<dbReference type="SUPFAM" id="SSF63380">
    <property type="entry name" value="Riboflavin synthase domain-like"/>
    <property type="match status" value="1"/>
</dbReference>
<keyword evidence="1" id="KW-0812">Transmembrane</keyword>
<dbReference type="Proteomes" id="UP000199657">
    <property type="component" value="Unassembled WGS sequence"/>
</dbReference>
<evidence type="ECO:0000313" key="4">
    <source>
        <dbReference type="Proteomes" id="UP000199657"/>
    </source>
</evidence>
<feature type="transmembrane region" description="Helical" evidence="1">
    <location>
        <begin position="92"/>
        <end position="112"/>
    </location>
</feature>
<keyword evidence="1" id="KW-1133">Transmembrane helix</keyword>
<evidence type="ECO:0000256" key="1">
    <source>
        <dbReference type="SAM" id="Phobius"/>
    </source>
</evidence>
<dbReference type="SUPFAM" id="SSF52343">
    <property type="entry name" value="Ferredoxin reductase-like, C-terminal NADP-linked domain"/>
    <property type="match status" value="1"/>
</dbReference>
<sequence length="423" mass="46341">MPGHGGLCLPHCWPVIRHSSLFPWSWARYRGLRLFLYTLPMGTPAPLDRDAQTWLNLPLLPGLSGLLAWIALGLLVFMAVARDGLPMRYEAWRLSHGVGAVLIALFGLHHTLEAGRYSQDTLLAGFWVLATLVAIASLVHVHVLIPMRQRRQPYRITTVRPEAERTWTIELEPDKDAGHPGNPLPFHAGQFAWLKLQRPLFRMTEHPFSISSAPADWPRIAFTIKEAGDFTGRIAEVSPGTPAYLDGPYGHFTVAPGENQPLVFIAGGVGMAPIMAMLRQLRHDGYRQPITVIQGNRSGSQILFADELDAMAETLDLSVHQVLSEPPAEWSGHRGVPDRALLEALIPAEQRAAACYYLCGPPAMIDALEQTLLSDFGAPARQVIAERFRYTLGGRRSSARRLVYAALAAAAVILAGVAGFAAG</sequence>
<evidence type="ECO:0000259" key="2">
    <source>
        <dbReference type="PROSITE" id="PS51384"/>
    </source>
</evidence>
<reference evidence="3 4" key="1">
    <citation type="submission" date="2016-10" db="EMBL/GenBank/DDBJ databases">
        <authorList>
            <person name="de Groot N.N."/>
        </authorList>
    </citation>
    <scope>NUCLEOTIDE SEQUENCE [LARGE SCALE GENOMIC DNA]</scope>
    <source>
        <strain evidence="3 4">CGMCC 1.6291</strain>
    </source>
</reference>
<feature type="domain" description="FAD-binding FR-type" evidence="2">
    <location>
        <begin position="149"/>
        <end position="255"/>
    </location>
</feature>
<accession>A0A1H8Q3U4</accession>
<dbReference type="InterPro" id="IPR017927">
    <property type="entry name" value="FAD-bd_FR_type"/>
</dbReference>
<dbReference type="CDD" id="cd06198">
    <property type="entry name" value="FNR_like_3"/>
    <property type="match status" value="1"/>
</dbReference>
<dbReference type="Gene3D" id="2.40.30.10">
    <property type="entry name" value="Translation factors"/>
    <property type="match status" value="1"/>
</dbReference>
<proteinExistence type="predicted"/>
<gene>
    <name evidence="3" type="ORF">SAMN04488052_101320</name>
</gene>
<keyword evidence="4" id="KW-1185">Reference proteome</keyword>
<dbReference type="InterPro" id="IPR013112">
    <property type="entry name" value="FAD-bd_8"/>
</dbReference>
<dbReference type="PRINTS" id="PR00410">
    <property type="entry name" value="PHEHYDRXLASE"/>
</dbReference>
<dbReference type="InterPro" id="IPR017938">
    <property type="entry name" value="Riboflavin_synthase-like_b-brl"/>
</dbReference>
<dbReference type="PANTHER" id="PTHR47354">
    <property type="entry name" value="NADH OXIDOREDUCTASE HCR"/>
    <property type="match status" value="1"/>
</dbReference>
<dbReference type="EMBL" id="FOEG01000001">
    <property type="protein sequence ID" value="SEO48587.1"/>
    <property type="molecule type" value="Genomic_DNA"/>
</dbReference>
<dbReference type="Pfam" id="PF08022">
    <property type="entry name" value="FAD_binding_8"/>
    <property type="match status" value="1"/>
</dbReference>
<dbReference type="GO" id="GO:0016491">
    <property type="term" value="F:oxidoreductase activity"/>
    <property type="evidence" value="ECO:0007669"/>
    <property type="project" value="InterPro"/>
</dbReference>
<dbReference type="InterPro" id="IPR001433">
    <property type="entry name" value="OxRdtase_FAD/NAD-bd"/>
</dbReference>
<dbReference type="InterPro" id="IPR039261">
    <property type="entry name" value="FNR_nucleotide-bd"/>
</dbReference>
<dbReference type="AlphaFoldDB" id="A0A1H8Q3U4"/>
<dbReference type="Pfam" id="PF00175">
    <property type="entry name" value="NAD_binding_1"/>
    <property type="match status" value="1"/>
</dbReference>
<dbReference type="PANTHER" id="PTHR47354:SF5">
    <property type="entry name" value="PROTEIN RFBI"/>
    <property type="match status" value="1"/>
</dbReference>
<dbReference type="InterPro" id="IPR050415">
    <property type="entry name" value="MRET"/>
</dbReference>
<dbReference type="Gene3D" id="3.40.50.80">
    <property type="entry name" value="Nucleotide-binding domain of ferredoxin-NADP reductase (FNR) module"/>
    <property type="match status" value="1"/>
</dbReference>
<protein>
    <submittedName>
        <fullName evidence="3">FAD-binding domain-containing protein</fullName>
    </submittedName>
</protein>
<evidence type="ECO:0000313" key="3">
    <source>
        <dbReference type="EMBL" id="SEO48587.1"/>
    </source>
</evidence>
<name>A0A1H8Q3U4_9GAMM</name>
<dbReference type="PROSITE" id="PS51384">
    <property type="entry name" value="FAD_FR"/>
    <property type="match status" value="1"/>
</dbReference>
<keyword evidence="1" id="KW-0472">Membrane</keyword>
<feature type="transmembrane region" description="Helical" evidence="1">
    <location>
        <begin position="124"/>
        <end position="145"/>
    </location>
</feature>
<organism evidence="3 4">
    <name type="scientific">Aquisalimonas asiatica</name>
    <dbReference type="NCBI Taxonomy" id="406100"/>
    <lineage>
        <taxon>Bacteria</taxon>
        <taxon>Pseudomonadati</taxon>
        <taxon>Pseudomonadota</taxon>
        <taxon>Gammaproteobacteria</taxon>
        <taxon>Chromatiales</taxon>
        <taxon>Ectothiorhodospiraceae</taxon>
        <taxon>Aquisalimonas</taxon>
    </lineage>
</organism>
<dbReference type="STRING" id="406100.SAMN04488052_101320"/>
<feature type="transmembrane region" description="Helical" evidence="1">
    <location>
        <begin position="59"/>
        <end position="80"/>
    </location>
</feature>